<dbReference type="SUPFAM" id="SSF109604">
    <property type="entry name" value="HD-domain/PDEase-like"/>
    <property type="match status" value="1"/>
</dbReference>
<reference evidence="2 3" key="2">
    <citation type="journal article" date="2014" name="J. Gen. Appl. Microbiol.">
        <title>The early diverging ascomycetous budding yeast Saitoella complicata has three histone deacetylases belonging to the Clr6, Hos2, and Rpd3 lineages.</title>
        <authorList>
            <person name="Nishida H."/>
            <person name="Matsumoto T."/>
            <person name="Kondo S."/>
            <person name="Hamamoto M."/>
            <person name="Yoshikawa H."/>
        </authorList>
    </citation>
    <scope>NUCLEOTIDE SEQUENCE [LARGE SCALE GENOMIC DNA]</scope>
    <source>
        <strain evidence="2 3">NRRL Y-17804</strain>
    </source>
</reference>
<dbReference type="SUPFAM" id="SSF53383">
    <property type="entry name" value="PLP-dependent transferases"/>
    <property type="match status" value="1"/>
</dbReference>
<dbReference type="AlphaFoldDB" id="A0A0E9NJX9"/>
<dbReference type="Gene3D" id="1.10.3210.10">
    <property type="entry name" value="Hypothetical protein af1432"/>
    <property type="match status" value="1"/>
</dbReference>
<dbReference type="Gene3D" id="3.90.1150.10">
    <property type="entry name" value="Aspartate Aminotransferase, domain 1"/>
    <property type="match status" value="1"/>
</dbReference>
<dbReference type="GO" id="GO:0047536">
    <property type="term" value="F:2-aminoadipate transaminase activity"/>
    <property type="evidence" value="ECO:0007669"/>
    <property type="project" value="TreeGrafter"/>
</dbReference>
<dbReference type="GO" id="GO:0030170">
    <property type="term" value="F:pyridoxal phosphate binding"/>
    <property type="evidence" value="ECO:0007669"/>
    <property type="project" value="InterPro"/>
</dbReference>
<dbReference type="Proteomes" id="UP000033140">
    <property type="component" value="Unassembled WGS sequence"/>
</dbReference>
<evidence type="ECO:0000259" key="1">
    <source>
        <dbReference type="PROSITE" id="PS51831"/>
    </source>
</evidence>
<proteinExistence type="predicted"/>
<protein>
    <recommendedName>
        <fullName evidence="1">HD domain-containing protein</fullName>
    </recommendedName>
</protein>
<dbReference type="InterPro" id="IPR006674">
    <property type="entry name" value="HD_domain"/>
</dbReference>
<dbReference type="Gene3D" id="3.40.640.10">
    <property type="entry name" value="Type I PLP-dependent aspartate aminotransferase-like (Major domain)"/>
    <property type="match status" value="1"/>
</dbReference>
<dbReference type="PANTHER" id="PTHR42858:SF1">
    <property type="entry name" value="LD15494P"/>
    <property type="match status" value="1"/>
</dbReference>
<dbReference type="PANTHER" id="PTHR42858">
    <property type="entry name" value="AMINOTRANSFERASE"/>
    <property type="match status" value="1"/>
</dbReference>
<dbReference type="EMBL" id="BACD03000030">
    <property type="protein sequence ID" value="GAO50149.1"/>
    <property type="molecule type" value="Genomic_DNA"/>
</dbReference>
<name>A0A0E9NJX9_SAICN</name>
<feature type="domain" description="HD" evidence="1">
    <location>
        <begin position="555"/>
        <end position="670"/>
    </location>
</feature>
<dbReference type="Pfam" id="PF01966">
    <property type="entry name" value="HD"/>
    <property type="match status" value="1"/>
</dbReference>
<organism evidence="2 3">
    <name type="scientific">Saitoella complicata (strain BCRC 22490 / CBS 7301 / JCM 7358 / NBRC 10748 / NRRL Y-17804)</name>
    <dbReference type="NCBI Taxonomy" id="698492"/>
    <lineage>
        <taxon>Eukaryota</taxon>
        <taxon>Fungi</taxon>
        <taxon>Dikarya</taxon>
        <taxon>Ascomycota</taxon>
        <taxon>Taphrinomycotina</taxon>
        <taxon>Taphrinomycotina incertae sedis</taxon>
        <taxon>Saitoella</taxon>
    </lineage>
</organism>
<dbReference type="InterPro" id="IPR015424">
    <property type="entry name" value="PyrdxlP-dep_Trfase"/>
</dbReference>
<sequence length="737" mass="81810">MADASYPKVINLQMGWPTESLLPSTSLAKAASEVLLQSSPFSKLPDLNSGRTPAAHPLQYGSDLGPRSTRKVLAEWTTEKYALRGEEAVKPENIVMTPGASYGLMNVLQLCTSPHNGYTRRAFCTSPTYFLAAGILQDAGFAGRMSAVNEDAEGIDIDALREALEREEKVRRREGDGDKSTIEAAPRKKKVFRYVVYCVTTYANPSGQIMSERRRNQLVELARKYDALVISDDVYDFLHYTPLPGGKIPARLVTRDVTTMPSEYGNTISNCSFAKLLAPGFRVGWIETASPLLALQLAEGGANHSGGCPSQLNSSIVGHFTQSGALDENIVKLRETYGQRSKTYRSALSGYLPSGTTIQGGEGGYFLWVGLPDGYDAREVVKRAKEEFGVQVASGDAFEVPGDERGWGAKRGWLDFHDTSIPPSHNATFTKFHIYNLDPHLSGSRSPYPQMTNVAEVGPYTICYDHKLQETYEIEATLTTMALRNNFGLNSVPRDPSSLHPGHTEHLESITESLISAVTPARQASVIPIEQLRLPDTELVKDAFQWVKDRLASGPFNHSIRVYMIGAAIAQDMFPESFKWDPETYFLTSLFHDIGVADEFFLTTKLSFEYRGGIETYNYLRAKKKEGNYDVPQDLIDSVTEAILRHTNFVPGRITTHGQLIQLATLYDNIGAHQAWVHPDTYEAIVREWPRGHWSDDFITCMSKEMAAKPWCHTTALQASSDFLGDVGRNPIAKKYE</sequence>
<accession>A0A0E9NJX9</accession>
<dbReference type="CDD" id="cd00609">
    <property type="entry name" value="AAT_like"/>
    <property type="match status" value="1"/>
</dbReference>
<dbReference type="InterPro" id="IPR004839">
    <property type="entry name" value="Aminotransferase_I/II_large"/>
</dbReference>
<dbReference type="InterPro" id="IPR003607">
    <property type="entry name" value="HD/PDEase_dom"/>
</dbReference>
<dbReference type="InterPro" id="IPR015422">
    <property type="entry name" value="PyrdxlP-dep_Trfase_small"/>
</dbReference>
<dbReference type="PROSITE" id="PS51831">
    <property type="entry name" value="HD"/>
    <property type="match status" value="1"/>
</dbReference>
<comment type="caution">
    <text evidence="2">The sequence shown here is derived from an EMBL/GenBank/DDBJ whole genome shotgun (WGS) entry which is preliminary data.</text>
</comment>
<keyword evidence="3" id="KW-1185">Reference proteome</keyword>
<dbReference type="Pfam" id="PF00155">
    <property type="entry name" value="Aminotran_1_2"/>
    <property type="match status" value="1"/>
</dbReference>
<reference evidence="2 3" key="1">
    <citation type="journal article" date="2011" name="J. Gen. Appl. Microbiol.">
        <title>Draft genome sequencing of the enigmatic yeast Saitoella complicata.</title>
        <authorList>
            <person name="Nishida H."/>
            <person name="Hamamoto M."/>
            <person name="Sugiyama J."/>
        </authorList>
    </citation>
    <scope>NUCLEOTIDE SEQUENCE [LARGE SCALE GENOMIC DNA]</scope>
    <source>
        <strain evidence="2 3">NRRL Y-17804</strain>
    </source>
</reference>
<dbReference type="STRING" id="698492.A0A0E9NJX9"/>
<reference evidence="2 3" key="3">
    <citation type="journal article" date="2015" name="Genome Announc.">
        <title>Draft Genome Sequence of the Archiascomycetous Yeast Saitoella complicata.</title>
        <authorList>
            <person name="Yamauchi K."/>
            <person name="Kondo S."/>
            <person name="Hamamoto M."/>
            <person name="Takahashi Y."/>
            <person name="Ogura Y."/>
            <person name="Hayashi T."/>
            <person name="Nishida H."/>
        </authorList>
    </citation>
    <scope>NUCLEOTIDE SEQUENCE [LARGE SCALE GENOMIC DNA]</scope>
    <source>
        <strain evidence="2 3">NRRL Y-17804</strain>
    </source>
</reference>
<gene>
    <name evidence="2" type="ORF">G7K_4283-t1</name>
</gene>
<dbReference type="InterPro" id="IPR015421">
    <property type="entry name" value="PyrdxlP-dep_Trfase_major"/>
</dbReference>
<dbReference type="CDD" id="cd00077">
    <property type="entry name" value="HDc"/>
    <property type="match status" value="1"/>
</dbReference>
<dbReference type="InterPro" id="IPR017771">
    <property type="entry name" value="Cyanamide_hydratase_HD"/>
</dbReference>
<dbReference type="NCBIfam" id="TIGR03401">
    <property type="entry name" value="cyanamide_fam"/>
    <property type="match status" value="1"/>
</dbReference>
<evidence type="ECO:0000313" key="3">
    <source>
        <dbReference type="Proteomes" id="UP000033140"/>
    </source>
</evidence>
<evidence type="ECO:0000313" key="2">
    <source>
        <dbReference type="EMBL" id="GAO50149.1"/>
    </source>
</evidence>